<dbReference type="AlphaFoldDB" id="A0A8S9SF60"/>
<reference evidence="1" key="1">
    <citation type="submission" date="2019-12" db="EMBL/GenBank/DDBJ databases">
        <title>Genome sequencing and annotation of Brassica cretica.</title>
        <authorList>
            <person name="Studholme D.J."/>
            <person name="Sarris P."/>
        </authorList>
    </citation>
    <scope>NUCLEOTIDE SEQUENCE</scope>
    <source>
        <strain evidence="1">PFS-109/04</strain>
        <tissue evidence="1">Leaf</tissue>
    </source>
</reference>
<comment type="caution">
    <text evidence="1">The sequence shown here is derived from an EMBL/GenBank/DDBJ whole genome shotgun (WGS) entry which is preliminary data.</text>
</comment>
<gene>
    <name evidence="1" type="ORF">F2Q69_00038373</name>
</gene>
<organism evidence="1 2">
    <name type="scientific">Brassica cretica</name>
    <name type="common">Mustard</name>
    <dbReference type="NCBI Taxonomy" id="69181"/>
    <lineage>
        <taxon>Eukaryota</taxon>
        <taxon>Viridiplantae</taxon>
        <taxon>Streptophyta</taxon>
        <taxon>Embryophyta</taxon>
        <taxon>Tracheophyta</taxon>
        <taxon>Spermatophyta</taxon>
        <taxon>Magnoliopsida</taxon>
        <taxon>eudicotyledons</taxon>
        <taxon>Gunneridae</taxon>
        <taxon>Pentapetalae</taxon>
        <taxon>rosids</taxon>
        <taxon>malvids</taxon>
        <taxon>Brassicales</taxon>
        <taxon>Brassicaceae</taxon>
        <taxon>Brassiceae</taxon>
        <taxon>Brassica</taxon>
    </lineage>
</organism>
<name>A0A8S9SF60_BRACR</name>
<proteinExistence type="predicted"/>
<dbReference type="Proteomes" id="UP000712600">
    <property type="component" value="Unassembled WGS sequence"/>
</dbReference>
<protein>
    <submittedName>
        <fullName evidence="1">Uncharacterized protein</fullName>
    </submittedName>
</protein>
<evidence type="ECO:0000313" key="1">
    <source>
        <dbReference type="EMBL" id="KAF3599409.1"/>
    </source>
</evidence>
<evidence type="ECO:0000313" key="2">
    <source>
        <dbReference type="Proteomes" id="UP000712600"/>
    </source>
</evidence>
<dbReference type="EMBL" id="QGKX02000004">
    <property type="protein sequence ID" value="KAF3599409.1"/>
    <property type="molecule type" value="Genomic_DNA"/>
</dbReference>
<sequence>MKSQPEFHTREEVDQLVEGIYRALETTEQRFDGRYDDIYFRMDLTISALTSKKFNLESLGDKLQRIENTTASMKDKWRIGDEAMRDFTVTWFN</sequence>
<accession>A0A8S9SF60</accession>